<evidence type="ECO:0000313" key="1">
    <source>
        <dbReference type="EMBL" id="KAJ5116471.1"/>
    </source>
</evidence>
<comment type="caution">
    <text evidence="1">The sequence shown here is derived from an EMBL/GenBank/DDBJ whole genome shotgun (WGS) entry which is preliminary data.</text>
</comment>
<keyword evidence="2" id="KW-1185">Reference proteome</keyword>
<name>A0A9W9GCV2_9EURO</name>
<reference evidence="1" key="2">
    <citation type="journal article" date="2023" name="IMA Fungus">
        <title>Comparative genomic study of the Penicillium genus elucidates a diverse pangenome and 15 lateral gene transfer events.</title>
        <authorList>
            <person name="Petersen C."/>
            <person name="Sorensen T."/>
            <person name="Nielsen M.R."/>
            <person name="Sondergaard T.E."/>
            <person name="Sorensen J.L."/>
            <person name="Fitzpatrick D.A."/>
            <person name="Frisvad J.C."/>
            <person name="Nielsen K.L."/>
        </authorList>
    </citation>
    <scope>NUCLEOTIDE SEQUENCE</scope>
    <source>
        <strain evidence="1">IBT 30069</strain>
    </source>
</reference>
<evidence type="ECO:0008006" key="3">
    <source>
        <dbReference type="Google" id="ProtNLM"/>
    </source>
</evidence>
<sequence length="448" mass="51214">MKRKARTQLLNLTDLPPELVLDICDFLSPAQIVCLALCNHGLMGLLFPKGPKALNDRLPKGPFGDMTNERSLLLTMLSIDLPQYYVCCICSQLHLWSTVDLPGYYSHLKCFPQKNSSQLEAKQCWLLCQPFKAEFYAPCSFYEFHFVHLQLMMRRFRHGPSYGLSPDTALYAEVNLYPLPSLKGSHIESFSLPGPADELFDKSHVTHIFSAEARVYQKAPSLVLRLQSIGMVSREFAPMLIPKKQISISLCNHFRFNSNPETSDTLKAPIEAYWANGTLGVYQGKCRKCNTEYEIQVREANTDDVTLTITRWADLGPGLTPKDMRWRSHLLLGRGTVDTSDIVSNPRQRFDHAPGSHKSGSYVSIEERYRRNMSYLQAQGYRDKMEQVGNLAWVASYDFDFGNHQTDRVTVLSSYKYICKYLGKLYNQACERPLALCKRAFQVKKERD</sequence>
<organism evidence="1 2">
    <name type="scientific">Penicillium angulare</name>
    <dbReference type="NCBI Taxonomy" id="116970"/>
    <lineage>
        <taxon>Eukaryota</taxon>
        <taxon>Fungi</taxon>
        <taxon>Dikarya</taxon>
        <taxon>Ascomycota</taxon>
        <taxon>Pezizomycotina</taxon>
        <taxon>Eurotiomycetes</taxon>
        <taxon>Eurotiomycetidae</taxon>
        <taxon>Eurotiales</taxon>
        <taxon>Aspergillaceae</taxon>
        <taxon>Penicillium</taxon>
    </lineage>
</organism>
<accession>A0A9W9GCV2</accession>
<dbReference type="EMBL" id="JAPQKH010000001">
    <property type="protein sequence ID" value="KAJ5116471.1"/>
    <property type="molecule type" value="Genomic_DNA"/>
</dbReference>
<gene>
    <name evidence="1" type="ORF">N7456_000819</name>
</gene>
<reference evidence="1" key="1">
    <citation type="submission" date="2022-11" db="EMBL/GenBank/DDBJ databases">
        <authorList>
            <person name="Petersen C."/>
        </authorList>
    </citation>
    <scope>NUCLEOTIDE SEQUENCE</scope>
    <source>
        <strain evidence="1">IBT 30069</strain>
    </source>
</reference>
<protein>
    <recommendedName>
        <fullName evidence="3">F-box domain-containing protein</fullName>
    </recommendedName>
</protein>
<dbReference type="Proteomes" id="UP001149165">
    <property type="component" value="Unassembled WGS sequence"/>
</dbReference>
<dbReference type="AlphaFoldDB" id="A0A9W9GCV2"/>
<proteinExistence type="predicted"/>
<dbReference type="OrthoDB" id="3766406at2759"/>
<evidence type="ECO:0000313" key="2">
    <source>
        <dbReference type="Proteomes" id="UP001149165"/>
    </source>
</evidence>